<reference evidence="2" key="2">
    <citation type="submission" date="2023-04" db="EMBL/GenBank/DDBJ databases">
        <authorList>
            <person name="Sun J.-Q."/>
        </authorList>
    </citation>
    <scope>NUCLEOTIDE SEQUENCE</scope>
    <source>
        <strain evidence="2">CC-YY355</strain>
    </source>
</reference>
<feature type="transmembrane region" description="Helical" evidence="1">
    <location>
        <begin position="188"/>
        <end position="210"/>
    </location>
</feature>
<name>A0ABT6MM14_9GAMM</name>
<dbReference type="Proteomes" id="UP001160550">
    <property type="component" value="Unassembled WGS sequence"/>
</dbReference>
<protein>
    <submittedName>
        <fullName evidence="2">ABC transporter permease</fullName>
    </submittedName>
</protein>
<evidence type="ECO:0000313" key="3">
    <source>
        <dbReference type="Proteomes" id="UP001160550"/>
    </source>
</evidence>
<feature type="transmembrane region" description="Helical" evidence="1">
    <location>
        <begin position="123"/>
        <end position="146"/>
    </location>
</feature>
<keyword evidence="1" id="KW-0472">Membrane</keyword>
<feature type="transmembrane region" description="Helical" evidence="1">
    <location>
        <begin position="47"/>
        <end position="65"/>
    </location>
</feature>
<dbReference type="Pfam" id="PF13346">
    <property type="entry name" value="ABC2_membrane_5"/>
    <property type="match status" value="1"/>
</dbReference>
<dbReference type="InterPro" id="IPR025699">
    <property type="entry name" value="ABC2_memb-like"/>
</dbReference>
<keyword evidence="3" id="KW-1185">Reference proteome</keyword>
<evidence type="ECO:0000313" key="2">
    <source>
        <dbReference type="EMBL" id="MDH7451628.1"/>
    </source>
</evidence>
<dbReference type="EMBL" id="JARYGX010000003">
    <property type="protein sequence ID" value="MDH7451628.1"/>
    <property type="molecule type" value="Genomic_DNA"/>
</dbReference>
<reference evidence="2" key="1">
    <citation type="journal article" date="2007" name="Int. J. Syst. Evol. Microbiol.">
        <title>Luteimonas composti sp. nov., a moderately thermophilic bacterium isolated from food waste.</title>
        <authorList>
            <person name="Young C.C."/>
            <person name="Kampfer P."/>
            <person name="Chen W.M."/>
            <person name="Yen W.S."/>
            <person name="Arun A.B."/>
            <person name="Lai W.A."/>
            <person name="Shen F.T."/>
            <person name="Rekha P.D."/>
            <person name="Lin K.Y."/>
            <person name="Chou J.H."/>
        </authorList>
    </citation>
    <scope>NUCLEOTIDE SEQUENCE</scope>
    <source>
        <strain evidence="2">CC-YY355</strain>
    </source>
</reference>
<organism evidence="2 3">
    <name type="scientific">Luteimonas composti</name>
    <dbReference type="NCBI Taxonomy" id="398257"/>
    <lineage>
        <taxon>Bacteria</taxon>
        <taxon>Pseudomonadati</taxon>
        <taxon>Pseudomonadota</taxon>
        <taxon>Gammaproteobacteria</taxon>
        <taxon>Lysobacterales</taxon>
        <taxon>Lysobacteraceae</taxon>
        <taxon>Luteimonas</taxon>
    </lineage>
</organism>
<dbReference type="PROSITE" id="PS51257">
    <property type="entry name" value="PROKAR_LIPOPROTEIN"/>
    <property type="match status" value="1"/>
</dbReference>
<keyword evidence="1" id="KW-1133">Transmembrane helix</keyword>
<feature type="transmembrane region" description="Helical" evidence="1">
    <location>
        <begin position="86"/>
        <end position="111"/>
    </location>
</feature>
<gene>
    <name evidence="2" type="ORF">QF205_00850</name>
</gene>
<dbReference type="RefSeq" id="WP_280940830.1">
    <property type="nucleotide sequence ID" value="NZ_JARYGX010000003.1"/>
</dbReference>
<sequence>MNGIVFRLIAKELHVHRWMMLATAAAAALSALACAFGGVAFNVGAIAWITAVIAGGVMLAIYGVANERKEQSLQFLLALPVSIPQYVLAKTFGLVLSFALPWLAATLSAVLLVQASPAVPDGMLPFVVVLSGYLLANFAIVLCAALHARSEGAMTAAIILTNMSVSVFMFVVGALPGIRNHLDAAAPVWNGTVFNVLLVEALVLVLAIALPQLTVARRRDFL</sequence>
<evidence type="ECO:0000256" key="1">
    <source>
        <dbReference type="SAM" id="Phobius"/>
    </source>
</evidence>
<proteinExistence type="predicted"/>
<accession>A0ABT6MM14</accession>
<comment type="caution">
    <text evidence="2">The sequence shown here is derived from an EMBL/GenBank/DDBJ whole genome shotgun (WGS) entry which is preliminary data.</text>
</comment>
<keyword evidence="1" id="KW-0812">Transmembrane</keyword>
<feature type="transmembrane region" description="Helical" evidence="1">
    <location>
        <begin position="153"/>
        <end position="176"/>
    </location>
</feature>